<dbReference type="EC" id="2.1.1.193" evidence="3 12"/>
<evidence type="ECO:0000259" key="13">
    <source>
        <dbReference type="Pfam" id="PF04452"/>
    </source>
</evidence>
<organism evidence="15 16">
    <name type="scientific">Corynebacterium ureicelerivorans</name>
    <dbReference type="NCBI Taxonomy" id="401472"/>
    <lineage>
        <taxon>Bacteria</taxon>
        <taxon>Bacillati</taxon>
        <taxon>Actinomycetota</taxon>
        <taxon>Actinomycetes</taxon>
        <taxon>Mycobacteriales</taxon>
        <taxon>Corynebacteriaceae</taxon>
        <taxon>Corynebacterium</taxon>
    </lineage>
</organism>
<evidence type="ECO:0000313" key="16">
    <source>
        <dbReference type="Proteomes" id="UP000028939"/>
    </source>
</evidence>
<dbReference type="Pfam" id="PF04452">
    <property type="entry name" value="Methyltrans_RNA"/>
    <property type="match status" value="1"/>
</dbReference>
<evidence type="ECO:0000256" key="8">
    <source>
        <dbReference type="ARBA" id="ARBA00022679"/>
    </source>
</evidence>
<keyword evidence="9 12" id="KW-0949">S-adenosyl-L-methionine</keyword>
<dbReference type="GO" id="GO:0070042">
    <property type="term" value="F:rRNA (uridine-N3-)-methyltransferase activity"/>
    <property type="evidence" value="ECO:0007669"/>
    <property type="project" value="TreeGrafter"/>
</dbReference>
<dbReference type="HOGENOM" id="CLU_067442_2_0_11"/>
<evidence type="ECO:0000256" key="9">
    <source>
        <dbReference type="ARBA" id="ARBA00022691"/>
    </source>
</evidence>
<dbReference type="OrthoDB" id="9808126at2"/>
<comment type="subcellular location">
    <subcellularLocation>
        <location evidence="1 12">Cytoplasm</location>
    </subcellularLocation>
</comment>
<feature type="domain" description="Ribosomal RNA small subunit methyltransferase E methyltransferase" evidence="13">
    <location>
        <begin position="70"/>
        <end position="235"/>
    </location>
</feature>
<dbReference type="KEGG" id="cuv:CUREI_08620"/>
<sequence length="244" mass="26227">MSLPYFLADDPASGVLTGAEAKHAHVKRIEPGEHIMLVDGRGSAAVTRVTSVTPSRVDGVVEKQTRVPQPSPRVTVVQAVPKGERAELAVDLAVQGGADAIVPWISHRTISRWPVNKQAKQVEKWRAQALSSAKQARRAWVPEVREPVTTNQLSVLLRGAKDERRGDECRALVLHEDATDSIRDVDFAALGEDIWLIVGPEGGIGDDELEVLGAHPVKLGPEVLRTASAAFAGLCAIGALTARW</sequence>
<dbReference type="PANTHER" id="PTHR30027:SF3">
    <property type="entry name" value="16S RRNA (URACIL(1498)-N(3))-METHYLTRANSFERASE"/>
    <property type="match status" value="1"/>
</dbReference>
<dbReference type="InterPro" id="IPR015947">
    <property type="entry name" value="PUA-like_sf"/>
</dbReference>
<dbReference type="Gene3D" id="3.40.1280.10">
    <property type="match status" value="1"/>
</dbReference>
<keyword evidence="5 12" id="KW-0963">Cytoplasm</keyword>
<keyword evidence="7 12" id="KW-0489">Methyltransferase</keyword>
<dbReference type="Pfam" id="PF20260">
    <property type="entry name" value="PUA_4"/>
    <property type="match status" value="1"/>
</dbReference>
<dbReference type="Proteomes" id="UP000028939">
    <property type="component" value="Chromosome"/>
</dbReference>
<keyword evidence="6 12" id="KW-0698">rRNA processing</keyword>
<dbReference type="RefSeq" id="WP_038612696.1">
    <property type="nucleotide sequence ID" value="NZ_CP009215.1"/>
</dbReference>
<dbReference type="InterPro" id="IPR029028">
    <property type="entry name" value="Alpha/beta_knot_MTases"/>
</dbReference>
<evidence type="ECO:0000256" key="4">
    <source>
        <dbReference type="ARBA" id="ARBA00013673"/>
    </source>
</evidence>
<dbReference type="AlphaFoldDB" id="A0A077HM42"/>
<dbReference type="EMBL" id="CP009215">
    <property type="protein sequence ID" value="AIL97345.1"/>
    <property type="molecule type" value="Genomic_DNA"/>
</dbReference>
<dbReference type="NCBIfam" id="TIGR00046">
    <property type="entry name" value="RsmE family RNA methyltransferase"/>
    <property type="match status" value="1"/>
</dbReference>
<comment type="function">
    <text evidence="10 12">Specifically methylates the N3 position of the uracil ring of uridine 1498 (m3U1498) in 16S rRNA. Acts on the fully assembled 30S ribosomal subunit.</text>
</comment>
<name>A0A077HM42_9CORY</name>
<dbReference type="InterPro" id="IPR046887">
    <property type="entry name" value="RsmE_PUA-like"/>
</dbReference>
<evidence type="ECO:0000256" key="11">
    <source>
        <dbReference type="ARBA" id="ARBA00047944"/>
    </source>
</evidence>
<dbReference type="Gene3D" id="2.40.240.20">
    <property type="entry name" value="Hypothetical PUA domain-like, domain 1"/>
    <property type="match status" value="1"/>
</dbReference>
<proteinExistence type="inferred from homology"/>
<evidence type="ECO:0000256" key="5">
    <source>
        <dbReference type="ARBA" id="ARBA00022490"/>
    </source>
</evidence>
<dbReference type="InterPro" id="IPR046886">
    <property type="entry name" value="RsmE_MTase_dom"/>
</dbReference>
<feature type="domain" description="Ribosomal RNA small subunit methyltransferase E PUA-like" evidence="14">
    <location>
        <begin position="16"/>
        <end position="61"/>
    </location>
</feature>
<evidence type="ECO:0000259" key="14">
    <source>
        <dbReference type="Pfam" id="PF20260"/>
    </source>
</evidence>
<evidence type="ECO:0000256" key="7">
    <source>
        <dbReference type="ARBA" id="ARBA00022603"/>
    </source>
</evidence>
<evidence type="ECO:0000256" key="10">
    <source>
        <dbReference type="ARBA" id="ARBA00025699"/>
    </source>
</evidence>
<dbReference type="SUPFAM" id="SSF75217">
    <property type="entry name" value="alpha/beta knot"/>
    <property type="match status" value="1"/>
</dbReference>
<comment type="similarity">
    <text evidence="2 12">Belongs to the RNA methyltransferase RsmE family.</text>
</comment>
<dbReference type="PIRSF" id="PIRSF015601">
    <property type="entry name" value="MTase_slr0722"/>
    <property type="match status" value="1"/>
</dbReference>
<evidence type="ECO:0000256" key="6">
    <source>
        <dbReference type="ARBA" id="ARBA00022552"/>
    </source>
</evidence>
<dbReference type="NCBIfam" id="NF008693">
    <property type="entry name" value="PRK11713.2-3"/>
    <property type="match status" value="1"/>
</dbReference>
<gene>
    <name evidence="15" type="ORF">CUREI_08620</name>
</gene>
<keyword evidence="16" id="KW-1185">Reference proteome</keyword>
<evidence type="ECO:0000313" key="15">
    <source>
        <dbReference type="EMBL" id="AIL97345.1"/>
    </source>
</evidence>
<protein>
    <recommendedName>
        <fullName evidence="4 12">Ribosomal RNA small subunit methyltransferase E</fullName>
        <ecNumber evidence="3 12">2.1.1.193</ecNumber>
    </recommendedName>
</protein>
<dbReference type="GO" id="GO:0070475">
    <property type="term" value="P:rRNA base methylation"/>
    <property type="evidence" value="ECO:0007669"/>
    <property type="project" value="TreeGrafter"/>
</dbReference>
<dbReference type="PANTHER" id="PTHR30027">
    <property type="entry name" value="RIBOSOMAL RNA SMALL SUBUNIT METHYLTRANSFERASE E"/>
    <property type="match status" value="1"/>
</dbReference>
<comment type="catalytic activity">
    <reaction evidence="11 12">
        <text>uridine(1498) in 16S rRNA + S-adenosyl-L-methionine = N(3)-methyluridine(1498) in 16S rRNA + S-adenosyl-L-homocysteine + H(+)</text>
        <dbReference type="Rhea" id="RHEA:42920"/>
        <dbReference type="Rhea" id="RHEA-COMP:10283"/>
        <dbReference type="Rhea" id="RHEA-COMP:10284"/>
        <dbReference type="ChEBI" id="CHEBI:15378"/>
        <dbReference type="ChEBI" id="CHEBI:57856"/>
        <dbReference type="ChEBI" id="CHEBI:59789"/>
        <dbReference type="ChEBI" id="CHEBI:65315"/>
        <dbReference type="ChEBI" id="CHEBI:74502"/>
        <dbReference type="EC" id="2.1.1.193"/>
    </reaction>
</comment>
<evidence type="ECO:0000256" key="1">
    <source>
        <dbReference type="ARBA" id="ARBA00004496"/>
    </source>
</evidence>
<dbReference type="InterPro" id="IPR029026">
    <property type="entry name" value="tRNA_m1G_MTases_N"/>
</dbReference>
<dbReference type="CDD" id="cd18084">
    <property type="entry name" value="RsmE-like"/>
    <property type="match status" value="1"/>
</dbReference>
<reference evidence="15 16" key="1">
    <citation type="submission" date="2014-08" db="EMBL/GenBank/DDBJ databases">
        <title>Complete genome sequence of Corynebacterium ureicelerivorans DSM 45051, a lipophilic and urea-splitting isolate from a blood culture of a septicaemia patient.</title>
        <authorList>
            <person name="Tippelt A."/>
            <person name="Albersmeier A."/>
            <person name="Brinkrolf K."/>
            <person name="Ruckert C."/>
            <person name="Tauch A."/>
        </authorList>
    </citation>
    <scope>NUCLEOTIDE SEQUENCE [LARGE SCALE GENOMIC DNA]</scope>
    <source>
        <strain evidence="15 16">IMMIB RIV-2301</strain>
    </source>
</reference>
<dbReference type="SUPFAM" id="SSF88697">
    <property type="entry name" value="PUA domain-like"/>
    <property type="match status" value="1"/>
</dbReference>
<evidence type="ECO:0000256" key="3">
    <source>
        <dbReference type="ARBA" id="ARBA00012328"/>
    </source>
</evidence>
<keyword evidence="8 12" id="KW-0808">Transferase</keyword>
<dbReference type="STRING" id="401472.CUREI_08620"/>
<dbReference type="InterPro" id="IPR006700">
    <property type="entry name" value="RsmE"/>
</dbReference>
<accession>A0A077HM42</accession>
<dbReference type="GO" id="GO:0005737">
    <property type="term" value="C:cytoplasm"/>
    <property type="evidence" value="ECO:0007669"/>
    <property type="project" value="UniProtKB-SubCell"/>
</dbReference>
<evidence type="ECO:0000256" key="12">
    <source>
        <dbReference type="PIRNR" id="PIRNR015601"/>
    </source>
</evidence>
<evidence type="ECO:0000256" key="2">
    <source>
        <dbReference type="ARBA" id="ARBA00005528"/>
    </source>
</evidence>